<dbReference type="RefSeq" id="WP_126803834.1">
    <property type="nucleotide sequence ID" value="NZ_PIPL01000001.1"/>
</dbReference>
<proteinExistence type="predicted"/>
<name>A0A432WA93_9GAMM</name>
<keyword evidence="1" id="KW-0472">Membrane</keyword>
<feature type="transmembrane region" description="Helical" evidence="1">
    <location>
        <begin position="20"/>
        <end position="41"/>
    </location>
</feature>
<protein>
    <submittedName>
        <fullName evidence="2">Uncharacterized protein</fullName>
    </submittedName>
</protein>
<keyword evidence="1" id="KW-1133">Transmembrane helix</keyword>
<accession>A0A432WA93</accession>
<dbReference type="OrthoDB" id="9760788at2"/>
<gene>
    <name evidence="2" type="ORF">CWE09_10110</name>
</gene>
<evidence type="ECO:0000313" key="2">
    <source>
        <dbReference type="EMBL" id="RUO27022.1"/>
    </source>
</evidence>
<feature type="transmembrane region" description="Helical" evidence="1">
    <location>
        <begin position="207"/>
        <end position="234"/>
    </location>
</feature>
<reference evidence="2 3" key="1">
    <citation type="journal article" date="2011" name="Front. Microbiol.">
        <title>Genomic signatures of strain selection and enhancement in Bacillus atrophaeus var. globigii, a historical biowarfare simulant.</title>
        <authorList>
            <person name="Gibbons H.S."/>
            <person name="Broomall S.M."/>
            <person name="McNew L.A."/>
            <person name="Daligault H."/>
            <person name="Chapman C."/>
            <person name="Bruce D."/>
            <person name="Karavis M."/>
            <person name="Krepps M."/>
            <person name="McGregor P.A."/>
            <person name="Hong C."/>
            <person name="Park K.H."/>
            <person name="Akmal A."/>
            <person name="Feldman A."/>
            <person name="Lin J.S."/>
            <person name="Chang W.E."/>
            <person name="Higgs B.W."/>
            <person name="Demirev P."/>
            <person name="Lindquist J."/>
            <person name="Liem A."/>
            <person name="Fochler E."/>
            <person name="Read T.D."/>
            <person name="Tapia R."/>
            <person name="Johnson S."/>
            <person name="Bishop-Lilly K.A."/>
            <person name="Detter C."/>
            <person name="Han C."/>
            <person name="Sozhamannan S."/>
            <person name="Rosenzweig C.N."/>
            <person name="Skowronski E.W."/>
        </authorList>
    </citation>
    <scope>NUCLEOTIDE SEQUENCE [LARGE SCALE GENOMIC DNA]</scope>
    <source>
        <strain evidence="2 3">MLST1</strain>
    </source>
</reference>
<dbReference type="EMBL" id="PIPL01000001">
    <property type="protein sequence ID" value="RUO27022.1"/>
    <property type="molecule type" value="Genomic_DNA"/>
</dbReference>
<dbReference type="AlphaFoldDB" id="A0A432WA93"/>
<keyword evidence="3" id="KW-1185">Reference proteome</keyword>
<evidence type="ECO:0000313" key="3">
    <source>
        <dbReference type="Proteomes" id="UP000288293"/>
    </source>
</evidence>
<feature type="transmembrane region" description="Helical" evidence="1">
    <location>
        <begin position="448"/>
        <end position="469"/>
    </location>
</feature>
<comment type="caution">
    <text evidence="2">The sequence shown here is derived from an EMBL/GenBank/DDBJ whole genome shotgun (WGS) entry which is preliminary data.</text>
</comment>
<feature type="transmembrane region" description="Helical" evidence="1">
    <location>
        <begin position="246"/>
        <end position="265"/>
    </location>
</feature>
<evidence type="ECO:0000256" key="1">
    <source>
        <dbReference type="SAM" id="Phobius"/>
    </source>
</evidence>
<dbReference type="Proteomes" id="UP000288293">
    <property type="component" value="Unassembled WGS sequence"/>
</dbReference>
<organism evidence="2 3">
    <name type="scientific">Aliidiomarina minuta</name>
    <dbReference type="NCBI Taxonomy" id="880057"/>
    <lineage>
        <taxon>Bacteria</taxon>
        <taxon>Pseudomonadati</taxon>
        <taxon>Pseudomonadota</taxon>
        <taxon>Gammaproteobacteria</taxon>
        <taxon>Alteromonadales</taxon>
        <taxon>Idiomarinaceae</taxon>
        <taxon>Aliidiomarina</taxon>
    </lineage>
</organism>
<keyword evidence="1" id="KW-0812">Transmembrane</keyword>
<sequence length="476" mass="54024">MRSRAFWLGHARTLHRRLMWPAGIALICFVVSAITHPIMVWTGPQAEHHRPPAMHASVAVWQENSGLLNQLPEVKQVLLTPTETEPALRVTTADAVHYLRNGQPLADHFDQEQAVWLARYYLGEQVSQSAINSVQFIDAFSEAYPSVNRLLPVWRVEFDTEDQLHVYVDTQTRSLALVANNYKVVLQQVFQWLHTHSWLDAVPPLQFLVTFLLVLSLLVFSLAGTVLIFAYPFARRIKQPARRWHRGLALVLYIPLIALAGSGLYHTLYKQLQNAHEGPQLLSEASTGQLSMPELPSHIDEVQQLSQVVFAEGSSGVRLQLPADNYATSRSERYAGRPSHNEAVYLNETGIMDYSDSDLVNELLDAYGFAAPKTLTLVTRFGGLYDFRNKRLPVWKAVYEHEVIFVDPSAQVLVERVATSSQWERWSFSQLHKWNFTTPLLTRQGRDILVVVVLVGFLVLLLVGIRLAVKKRLKVR</sequence>